<dbReference type="AlphaFoldDB" id="A0A2T3FWS1"/>
<proteinExistence type="predicted"/>
<evidence type="ECO:0000313" key="2">
    <source>
        <dbReference type="EMBL" id="BCL57948.1"/>
    </source>
</evidence>
<organism evidence="4 5">
    <name type="scientific">Faecalibacillus intestinalis</name>
    <dbReference type="NCBI Taxonomy" id="1982626"/>
    <lineage>
        <taxon>Bacteria</taxon>
        <taxon>Bacillati</taxon>
        <taxon>Bacillota</taxon>
        <taxon>Erysipelotrichia</taxon>
        <taxon>Erysipelotrichales</taxon>
        <taxon>Coprobacillaceae</taxon>
        <taxon>Faecalibacillus</taxon>
    </lineage>
</organism>
<dbReference type="InterPro" id="IPR004843">
    <property type="entry name" value="Calcineurin-like_PHP"/>
</dbReference>
<dbReference type="Pfam" id="PF00149">
    <property type="entry name" value="Metallophos"/>
    <property type="match status" value="1"/>
</dbReference>
<evidence type="ECO:0000313" key="4">
    <source>
        <dbReference type="EMBL" id="PST39710.1"/>
    </source>
</evidence>
<sequence length="369" mass="43585">MIEIRHEKLNIEKPYRCIVVSDIHSHLDRFKQLLKEARYTTQDYLIIDGDFVEKGTQAIETVHYLQYLQQKSQRVYVLLGNCEYALDALINDDDLCQEMLHYLRKIGKSGMIDQIVSRKHLDLKKEKPQILQKIVRESLQEELNYIASLPTSIETDDFLCIHAGIENKNDWQNAPLSSFIEKRDFQKIGHCLKKYVIVGHLPTSNFYQSQIKNDVLMDFDKKIISIDGGTGVKFISQLNALIIENDGKNLTFKNHFVQPLPIYRIKQDKFVENKENHKVSWPNFEIEILEKREEFSFCKVIHTNQMLWIKNEFIYLKNKHFYCLDDYIDHFITVHENEDVKVIGLYGKFAYIIKNKEIGWIESGYLEKI</sequence>
<dbReference type="PANTHER" id="PTHR42850:SF4">
    <property type="entry name" value="ZINC-DEPENDENT ENDOPOLYPHOSPHATASE"/>
    <property type="match status" value="1"/>
</dbReference>
<dbReference type="GO" id="GO:0005737">
    <property type="term" value="C:cytoplasm"/>
    <property type="evidence" value="ECO:0007669"/>
    <property type="project" value="TreeGrafter"/>
</dbReference>
<dbReference type="GO" id="GO:0008803">
    <property type="term" value="F:bis(5'-nucleosyl)-tetraphosphatase (symmetrical) activity"/>
    <property type="evidence" value="ECO:0007669"/>
    <property type="project" value="TreeGrafter"/>
</dbReference>
<evidence type="ECO:0000313" key="5">
    <source>
        <dbReference type="Proteomes" id="UP000240974"/>
    </source>
</evidence>
<dbReference type="Proteomes" id="UP000593842">
    <property type="component" value="Chromosome"/>
</dbReference>
<reference evidence="6" key="3">
    <citation type="submission" date="2020-09" db="EMBL/GenBank/DDBJ databases">
        <title>Complete genome sequencing of Faecalibacillus intestinalis strain 14EGH31.</title>
        <authorList>
            <person name="Sakamoto M."/>
            <person name="Murakami T."/>
            <person name="Mori H."/>
        </authorList>
    </citation>
    <scope>NUCLEOTIDE SEQUENCE [LARGE SCALE GENOMIC DNA]</scope>
    <source>
        <strain evidence="6">14EGH31</strain>
    </source>
</reference>
<reference evidence="3" key="4">
    <citation type="submission" date="2022-06" db="EMBL/GenBank/DDBJ databases">
        <title>Isolation of gut microbiota from human fecal samples.</title>
        <authorList>
            <person name="Pamer E.G."/>
            <person name="Barat B."/>
            <person name="Waligurski E."/>
            <person name="Medina S."/>
            <person name="Paddock L."/>
            <person name="Mostad J."/>
        </authorList>
    </citation>
    <scope>NUCLEOTIDE SEQUENCE</scope>
    <source>
        <strain evidence="3">DFI.6.24</strain>
    </source>
</reference>
<reference evidence="4 5" key="1">
    <citation type="journal article" date="2019" name="Int. J. Syst. Evol. Microbiol.">
        <title>Faecalibacillus intestinalis gen. nov., sp. nov. and Faecalibacillus faecis sp. nov., isolated from human faeces.</title>
        <authorList>
            <person name="Seo B."/>
            <person name="Jeon K."/>
            <person name="Baek I."/>
            <person name="Lee Y.M."/>
            <person name="Baek K."/>
            <person name="Ko G."/>
        </authorList>
    </citation>
    <scope>NUCLEOTIDE SEQUENCE [LARGE SCALE GENOMIC DNA]</scope>
    <source>
        <strain evidence="4 5">SNUG30099</strain>
    </source>
</reference>
<dbReference type="PANTHER" id="PTHR42850">
    <property type="entry name" value="METALLOPHOSPHOESTERASE"/>
    <property type="match status" value="1"/>
</dbReference>
<dbReference type="KEGG" id="fit:Fi14EGH31_16600"/>
<dbReference type="Proteomes" id="UP000240974">
    <property type="component" value="Unassembled WGS sequence"/>
</dbReference>
<dbReference type="EMBL" id="AP024085">
    <property type="protein sequence ID" value="BCL57948.1"/>
    <property type="molecule type" value="Genomic_DNA"/>
</dbReference>
<dbReference type="SUPFAM" id="SSF56300">
    <property type="entry name" value="Metallo-dependent phosphatases"/>
    <property type="match status" value="1"/>
</dbReference>
<dbReference type="GeneID" id="70580091"/>
<evidence type="ECO:0000313" key="6">
    <source>
        <dbReference type="Proteomes" id="UP000593842"/>
    </source>
</evidence>
<dbReference type="EMBL" id="PYLQ01000016">
    <property type="protein sequence ID" value="PST39710.1"/>
    <property type="molecule type" value="Genomic_DNA"/>
</dbReference>
<dbReference type="GO" id="GO:0110154">
    <property type="term" value="P:RNA decapping"/>
    <property type="evidence" value="ECO:0007669"/>
    <property type="project" value="TreeGrafter"/>
</dbReference>
<evidence type="ECO:0000259" key="1">
    <source>
        <dbReference type="Pfam" id="PF00149"/>
    </source>
</evidence>
<dbReference type="EMBL" id="JANGBO010000001">
    <property type="protein sequence ID" value="MCQ5060270.1"/>
    <property type="molecule type" value="Genomic_DNA"/>
</dbReference>
<reference evidence="2" key="2">
    <citation type="journal article" date="2020" name="Microbiol. Resour. Announc.">
        <title>Complete Genome Sequence of Faecalibacillus intestinalis JCM 34082, Isolated from Feces from a Healthy Japanese Female.</title>
        <authorList>
            <person name="Sakamoto M."/>
            <person name="Ikeyama N."/>
            <person name="Toyoda A."/>
            <person name="Murakami T."/>
            <person name="Mori H."/>
            <person name="Ohkuma M."/>
        </authorList>
    </citation>
    <scope>NUCLEOTIDE SEQUENCE</scope>
    <source>
        <strain evidence="2">14EGH31</strain>
    </source>
</reference>
<dbReference type="RefSeq" id="WP_107030268.1">
    <property type="nucleotide sequence ID" value="NZ_AP024085.1"/>
</dbReference>
<dbReference type="Gene3D" id="3.60.21.10">
    <property type="match status" value="1"/>
</dbReference>
<accession>A0A2T3FWS1</accession>
<name>A0A2T3FWS1_9FIRM</name>
<dbReference type="InterPro" id="IPR029052">
    <property type="entry name" value="Metallo-depent_PP-like"/>
</dbReference>
<dbReference type="InterPro" id="IPR050126">
    <property type="entry name" value="Ap4A_hydrolase"/>
</dbReference>
<gene>
    <name evidence="4" type="ORF">C7U54_10450</name>
    <name evidence="2" type="ORF">Fi14EGH31_16600</name>
    <name evidence="3" type="ORF">NE542_00240</name>
</gene>
<dbReference type="GO" id="GO:0016791">
    <property type="term" value="F:phosphatase activity"/>
    <property type="evidence" value="ECO:0007669"/>
    <property type="project" value="TreeGrafter"/>
</dbReference>
<keyword evidence="5" id="KW-1185">Reference proteome</keyword>
<dbReference type="Proteomes" id="UP001204814">
    <property type="component" value="Unassembled WGS sequence"/>
</dbReference>
<feature type="domain" description="Calcineurin-like phosphoesterase" evidence="1">
    <location>
        <begin position="16"/>
        <end position="219"/>
    </location>
</feature>
<protein>
    <submittedName>
        <fullName evidence="3">Metallophosphoesterase</fullName>
    </submittedName>
    <submittedName>
        <fullName evidence="4">Serine/threonine protein phosphatase</fullName>
    </submittedName>
</protein>
<evidence type="ECO:0000313" key="3">
    <source>
        <dbReference type="EMBL" id="MCQ5060270.1"/>
    </source>
</evidence>